<gene>
    <name evidence="3" type="ORF">RIF29_00063</name>
</gene>
<organism evidence="3 4">
    <name type="scientific">Crotalaria pallida</name>
    <name type="common">Smooth rattlebox</name>
    <name type="synonym">Crotalaria striata</name>
    <dbReference type="NCBI Taxonomy" id="3830"/>
    <lineage>
        <taxon>Eukaryota</taxon>
        <taxon>Viridiplantae</taxon>
        <taxon>Streptophyta</taxon>
        <taxon>Embryophyta</taxon>
        <taxon>Tracheophyta</taxon>
        <taxon>Spermatophyta</taxon>
        <taxon>Magnoliopsida</taxon>
        <taxon>eudicotyledons</taxon>
        <taxon>Gunneridae</taxon>
        <taxon>Pentapetalae</taxon>
        <taxon>rosids</taxon>
        <taxon>fabids</taxon>
        <taxon>Fabales</taxon>
        <taxon>Fabaceae</taxon>
        <taxon>Papilionoideae</taxon>
        <taxon>50 kb inversion clade</taxon>
        <taxon>genistoids sensu lato</taxon>
        <taxon>core genistoids</taxon>
        <taxon>Crotalarieae</taxon>
        <taxon>Crotalaria</taxon>
    </lineage>
</organism>
<evidence type="ECO:0000256" key="1">
    <source>
        <dbReference type="SAM" id="Coils"/>
    </source>
</evidence>
<comment type="caution">
    <text evidence="3">The sequence shown here is derived from an EMBL/GenBank/DDBJ whole genome shotgun (WGS) entry which is preliminary data.</text>
</comment>
<proteinExistence type="predicted"/>
<keyword evidence="4" id="KW-1185">Reference proteome</keyword>
<feature type="signal peptide" evidence="2">
    <location>
        <begin position="1"/>
        <end position="19"/>
    </location>
</feature>
<keyword evidence="2" id="KW-0732">Signal</keyword>
<reference evidence="3 4" key="1">
    <citation type="submission" date="2024-01" db="EMBL/GenBank/DDBJ databases">
        <title>The genomes of 5 underutilized Papilionoideae crops provide insights into root nodulation and disease resistanc.</title>
        <authorList>
            <person name="Yuan L."/>
        </authorList>
    </citation>
    <scope>NUCLEOTIDE SEQUENCE [LARGE SCALE GENOMIC DNA]</scope>
    <source>
        <strain evidence="3">ZHUSHIDOU_FW_LH</strain>
        <tissue evidence="3">Leaf</tissue>
    </source>
</reference>
<feature type="chain" id="PRO_5042923342" evidence="2">
    <location>
        <begin position="20"/>
        <end position="213"/>
    </location>
</feature>
<protein>
    <submittedName>
        <fullName evidence="3">Uncharacterized protein</fullName>
    </submittedName>
</protein>
<evidence type="ECO:0000256" key="2">
    <source>
        <dbReference type="SAM" id="SignalP"/>
    </source>
</evidence>
<evidence type="ECO:0000313" key="4">
    <source>
        <dbReference type="Proteomes" id="UP001372338"/>
    </source>
</evidence>
<feature type="coiled-coil region" evidence="1">
    <location>
        <begin position="98"/>
        <end position="132"/>
    </location>
</feature>
<accession>A0AAN9P721</accession>
<dbReference type="AlphaFoldDB" id="A0AAN9P721"/>
<evidence type="ECO:0000313" key="3">
    <source>
        <dbReference type="EMBL" id="KAK7287061.1"/>
    </source>
</evidence>
<keyword evidence="1" id="KW-0175">Coiled coil</keyword>
<sequence>MVIMDSVFWLCYLVEDVATIASSLTALSYCPSFTPHKCIHPRTYSTTRHHSRAPSLSSSALLQMERSNIFGSQSVLRNWLHARHISNASVELKTGTDVVRYEQSLEHTSQFIERLEKELEEYHHHLAKFKKGKEDTAKDAKGFCVLAYAKGTTFNAMVCFYILHELLLCVLFVCREVVALGYLRFLVNMASQNSDGGSREFPNSRHRRAYYNL</sequence>
<dbReference type="EMBL" id="JAYWIO010000001">
    <property type="protein sequence ID" value="KAK7287061.1"/>
    <property type="molecule type" value="Genomic_DNA"/>
</dbReference>
<dbReference type="Proteomes" id="UP001372338">
    <property type="component" value="Unassembled WGS sequence"/>
</dbReference>
<name>A0AAN9P721_CROPI</name>